<keyword evidence="4" id="KW-1185">Reference proteome</keyword>
<evidence type="ECO:0000313" key="3">
    <source>
        <dbReference type="EMBL" id="QKF76217.1"/>
    </source>
</evidence>
<feature type="chain" id="PRO_5041902311" evidence="1">
    <location>
        <begin position="21"/>
        <end position="127"/>
    </location>
</feature>
<reference evidence="3 4" key="1">
    <citation type="submission" date="2020-05" db="EMBL/GenBank/DDBJ databases">
        <title>Complete genome sequencing of Campylobacter and Arcobacter type strains.</title>
        <authorList>
            <person name="Miller W.G."/>
            <person name="Yee E."/>
        </authorList>
    </citation>
    <scope>NUCLEOTIDE SEQUENCE [LARGE SCALE GENOMIC DNA]</scope>
    <source>
        <strain evidence="3 4">LMG 25694</strain>
    </source>
</reference>
<evidence type="ECO:0000256" key="1">
    <source>
        <dbReference type="SAM" id="SignalP"/>
    </source>
</evidence>
<gene>
    <name evidence="3" type="ORF">ADFLV_0149</name>
</gene>
<feature type="signal peptide" evidence="1">
    <location>
        <begin position="1"/>
        <end position="20"/>
    </location>
</feature>
<dbReference type="EMBL" id="CP053835">
    <property type="protein sequence ID" value="QKF76217.1"/>
    <property type="molecule type" value="Genomic_DNA"/>
</dbReference>
<organism evidence="3 4">
    <name type="scientific">Arcobacter defluvii</name>
    <dbReference type="NCBI Taxonomy" id="873191"/>
    <lineage>
        <taxon>Bacteria</taxon>
        <taxon>Pseudomonadati</taxon>
        <taxon>Campylobacterota</taxon>
        <taxon>Epsilonproteobacteria</taxon>
        <taxon>Campylobacterales</taxon>
        <taxon>Arcobacteraceae</taxon>
        <taxon>Arcobacter</taxon>
    </lineage>
</organism>
<dbReference type="AlphaFoldDB" id="A0AAE7BED9"/>
<dbReference type="Pfam" id="PF13115">
    <property type="entry name" value="YtkA"/>
    <property type="match status" value="1"/>
</dbReference>
<feature type="domain" description="YtkA-like" evidence="2">
    <location>
        <begin position="29"/>
        <end position="109"/>
    </location>
</feature>
<keyword evidence="1" id="KW-0732">Signal</keyword>
<dbReference type="RefSeq" id="WP_129011701.1">
    <property type="nucleotide sequence ID" value="NZ_CP053835.1"/>
</dbReference>
<evidence type="ECO:0000313" key="4">
    <source>
        <dbReference type="Proteomes" id="UP000503313"/>
    </source>
</evidence>
<protein>
    <submittedName>
        <fullName evidence="3">Copper resistance protein</fullName>
    </submittedName>
</protein>
<name>A0AAE7BED9_9BACT</name>
<dbReference type="KEGG" id="adz:ADFLV_0149"/>
<proteinExistence type="predicted"/>
<evidence type="ECO:0000259" key="2">
    <source>
        <dbReference type="Pfam" id="PF13115"/>
    </source>
</evidence>
<sequence>MKNLFKIILTLVLALNFLNAEPINQNGEKDGYNVTLMSEKSLVVGDNEFVIKLAKDEKNVTTAKVKIKFFMPEMPGMPYMEHEEKAELVDGVYKTKVNFSMAGTWQYQLKFKTDDDVVHTIRGSVNI</sequence>
<accession>A0AAE7BED9</accession>
<dbReference type="InterPro" id="IPR032693">
    <property type="entry name" value="YtkA-like_dom"/>
</dbReference>
<dbReference type="Proteomes" id="UP000503313">
    <property type="component" value="Chromosome"/>
</dbReference>